<feature type="transmembrane region" description="Helical" evidence="1">
    <location>
        <begin position="6"/>
        <end position="24"/>
    </location>
</feature>
<protein>
    <submittedName>
        <fullName evidence="2">Uncharacterized protein</fullName>
    </submittedName>
</protein>
<gene>
    <name evidence="2" type="ORF">BCF33_1845</name>
</gene>
<keyword evidence="3" id="KW-1185">Reference proteome</keyword>
<keyword evidence="1" id="KW-1133">Transmembrane helix</keyword>
<reference evidence="2 3" key="1">
    <citation type="submission" date="2018-03" db="EMBL/GenBank/DDBJ databases">
        <title>Genomic Encyclopedia of Archaeal and Bacterial Type Strains, Phase II (KMG-II): from individual species to whole genera.</title>
        <authorList>
            <person name="Goeker M."/>
        </authorList>
    </citation>
    <scope>NUCLEOTIDE SEQUENCE [LARGE SCALE GENOMIC DNA]</scope>
    <source>
        <strain evidence="2 3">DSM 29318</strain>
    </source>
</reference>
<comment type="caution">
    <text evidence="2">The sequence shown here is derived from an EMBL/GenBank/DDBJ whole genome shotgun (WGS) entry which is preliminary data.</text>
</comment>
<proteinExistence type="predicted"/>
<accession>A0A2T0X222</accession>
<organism evidence="2 3">
    <name type="scientific">Hasllibacter halocynthiae</name>
    <dbReference type="NCBI Taxonomy" id="595589"/>
    <lineage>
        <taxon>Bacteria</taxon>
        <taxon>Pseudomonadati</taxon>
        <taxon>Pseudomonadota</taxon>
        <taxon>Alphaproteobacteria</taxon>
        <taxon>Rhodobacterales</taxon>
        <taxon>Roseobacteraceae</taxon>
        <taxon>Hasllibacter</taxon>
    </lineage>
</organism>
<name>A0A2T0X222_9RHOB</name>
<evidence type="ECO:0000313" key="2">
    <source>
        <dbReference type="EMBL" id="PRY92981.1"/>
    </source>
</evidence>
<sequence length="34" mass="4055">MTAKGAFLVLLFLGVVLGTAWLRWRLSHGRWWRR</sequence>
<dbReference type="EMBL" id="PVTT01000002">
    <property type="protein sequence ID" value="PRY92981.1"/>
    <property type="molecule type" value="Genomic_DNA"/>
</dbReference>
<keyword evidence="1" id="KW-0812">Transmembrane</keyword>
<dbReference type="Proteomes" id="UP000238801">
    <property type="component" value="Unassembled WGS sequence"/>
</dbReference>
<keyword evidence="1" id="KW-0472">Membrane</keyword>
<evidence type="ECO:0000256" key="1">
    <source>
        <dbReference type="SAM" id="Phobius"/>
    </source>
</evidence>
<evidence type="ECO:0000313" key="3">
    <source>
        <dbReference type="Proteomes" id="UP000238801"/>
    </source>
</evidence>
<dbReference type="AlphaFoldDB" id="A0A2T0X222"/>